<dbReference type="RefSeq" id="WP_103203688.1">
    <property type="nucleotide sequence ID" value="NZ_CVTD020000026.1"/>
</dbReference>
<sequence>MELVKRNIHMNKLKCKSTLQLTLDDDFNVPDVKPDIERIITQQGDIKIHEIQAMNGKLTVKGELDFNVLYFSSEDTRPIHNIPGQIQFDEVINMDQACSEDDPIVKWDLEDLTAEMINSRKISVKSIVSLYVTVEEIYDEETGVMVEGADDVQYLSKKIEITDIAIDKKDTFRIKDELILPTNKSNVVSVLFSDVRLNNIEVRLLEDRFTIKGELTVFLLYNGENEESPIEYYETEVAFGGTVDCNGCNENMIEDITFKILNKNIEVKPDADGEERVIDLEVILEMAIKVYDIQEPEILCDVYSPSKEITPIFRDATYENLVIKNNSKYRIADNIRVPGNQPKILQICHCDGSIKLDDVIPKDSELMVEGVIDVNILYISEDDSMPLCSLKGSIPFSQVIEAKGLNSGSNYEVRPNIDQLSVMMLDGEEIEVKALISLNTIVFEKITEPIITDLEVADLDLEKLQAMPGIIGYIVKKGDNLWNIAKKYHTTVDTIMEINDLENDIVKEGDKLIIVKRVDAVI</sequence>
<dbReference type="Gene3D" id="3.10.350.10">
    <property type="entry name" value="LysM domain"/>
    <property type="match status" value="1"/>
</dbReference>
<reference evidence="2 3" key="1">
    <citation type="submission" date="2015-06" db="EMBL/GenBank/DDBJ databases">
        <authorList>
            <person name="Wibberg Daniel"/>
        </authorList>
    </citation>
    <scope>NUCLEOTIDE SEQUENCE [LARGE SCALE GENOMIC DNA]</scope>
    <source>
        <strain evidence="2 3">T3/55T</strain>
    </source>
</reference>
<dbReference type="PROSITE" id="PS51782">
    <property type="entry name" value="LYSM"/>
    <property type="match status" value="1"/>
</dbReference>
<accession>A0A0H5SZ01</accession>
<dbReference type="EMBL" id="CVTD020000026">
    <property type="protein sequence ID" value="CRZ35613.1"/>
    <property type="molecule type" value="Genomic_DNA"/>
</dbReference>
<dbReference type="OrthoDB" id="9779340at2"/>
<evidence type="ECO:0000259" key="1">
    <source>
        <dbReference type="PROSITE" id="PS51782"/>
    </source>
</evidence>
<dbReference type="InterPro" id="IPR036779">
    <property type="entry name" value="LysM_dom_sf"/>
</dbReference>
<dbReference type="InterPro" id="IPR024300">
    <property type="entry name" value="SipL_SPOCS_dom"/>
</dbReference>
<organism evidence="2 3">
    <name type="scientific">Herbinix hemicellulosilytica</name>
    <dbReference type="NCBI Taxonomy" id="1564487"/>
    <lineage>
        <taxon>Bacteria</taxon>
        <taxon>Bacillati</taxon>
        <taxon>Bacillota</taxon>
        <taxon>Clostridia</taxon>
        <taxon>Lachnospirales</taxon>
        <taxon>Lachnospiraceae</taxon>
        <taxon>Herbinix</taxon>
    </lineage>
</organism>
<dbReference type="CDD" id="cd00118">
    <property type="entry name" value="LysM"/>
    <property type="match status" value="1"/>
</dbReference>
<proteinExistence type="predicted"/>
<dbReference type="InterPro" id="IPR018392">
    <property type="entry name" value="LysM"/>
</dbReference>
<evidence type="ECO:0000313" key="3">
    <source>
        <dbReference type="Proteomes" id="UP000236497"/>
    </source>
</evidence>
<dbReference type="AlphaFoldDB" id="A0A0H5SZ01"/>
<protein>
    <recommendedName>
        <fullName evidence="1">LysM domain-containing protein</fullName>
    </recommendedName>
</protein>
<gene>
    <name evidence="2" type="ORF">HHT355_2427</name>
</gene>
<dbReference type="Proteomes" id="UP000236497">
    <property type="component" value="Unassembled WGS sequence"/>
</dbReference>
<dbReference type="Pfam" id="PF01476">
    <property type="entry name" value="LysM"/>
    <property type="match status" value="1"/>
</dbReference>
<dbReference type="SMART" id="SM00257">
    <property type="entry name" value="LysM"/>
    <property type="match status" value="1"/>
</dbReference>
<feature type="domain" description="LysM" evidence="1">
    <location>
        <begin position="471"/>
        <end position="514"/>
    </location>
</feature>
<evidence type="ECO:0000313" key="2">
    <source>
        <dbReference type="EMBL" id="CRZ35613.1"/>
    </source>
</evidence>
<dbReference type="SUPFAM" id="SSF54106">
    <property type="entry name" value="LysM domain"/>
    <property type="match status" value="1"/>
</dbReference>
<dbReference type="Pfam" id="PF12673">
    <property type="entry name" value="SipL"/>
    <property type="match status" value="3"/>
</dbReference>
<name>A0A0H5SZ01_HERHM</name>
<keyword evidence="3" id="KW-1185">Reference proteome</keyword>